<name>A0A8J7WLY5_9ACTN</name>
<dbReference type="Proteomes" id="UP000677913">
    <property type="component" value="Unassembled WGS sequence"/>
</dbReference>
<dbReference type="RefSeq" id="WP_211465544.1">
    <property type="nucleotide sequence ID" value="NZ_JAGSXH010000013.1"/>
</dbReference>
<reference evidence="1" key="1">
    <citation type="submission" date="2021-04" db="EMBL/GenBank/DDBJ databases">
        <title>Genome based classification of Actinospica acidithermotolerans sp. nov., an actinobacterium isolated from an Indonesian hot spring.</title>
        <authorList>
            <person name="Kusuma A.B."/>
            <person name="Putra K.E."/>
            <person name="Nafisah S."/>
            <person name="Loh J."/>
            <person name="Nouioui I."/>
            <person name="Goodfellow M."/>
        </authorList>
    </citation>
    <scope>NUCLEOTIDE SEQUENCE</scope>
    <source>
        <strain evidence="1">DSM 45618</strain>
    </source>
</reference>
<dbReference type="AlphaFoldDB" id="A0A8J7WLY5"/>
<evidence type="ECO:0000313" key="1">
    <source>
        <dbReference type="EMBL" id="MBS2962562.1"/>
    </source>
</evidence>
<evidence type="ECO:0000313" key="2">
    <source>
        <dbReference type="Proteomes" id="UP000677913"/>
    </source>
</evidence>
<sequence length="84" mass="8799">MPDASGSTTTLVNVTEQSPYPWAEGGAISSARDLHTLIVALLGGRRVLVYAFSPTGESVNTGPFILGIAKAALRSERFAQSALH</sequence>
<protein>
    <submittedName>
        <fullName evidence="1">Uncharacterized protein</fullName>
    </submittedName>
</protein>
<proteinExistence type="predicted"/>
<comment type="caution">
    <text evidence="1">The sequence shown here is derived from an EMBL/GenBank/DDBJ whole genome shotgun (WGS) entry which is preliminary data.</text>
</comment>
<organism evidence="1 2">
    <name type="scientific">Actinocrinis puniceicyclus</name>
    <dbReference type="NCBI Taxonomy" id="977794"/>
    <lineage>
        <taxon>Bacteria</taxon>
        <taxon>Bacillati</taxon>
        <taxon>Actinomycetota</taxon>
        <taxon>Actinomycetes</taxon>
        <taxon>Catenulisporales</taxon>
        <taxon>Actinospicaceae</taxon>
        <taxon>Actinocrinis</taxon>
    </lineage>
</organism>
<keyword evidence="2" id="KW-1185">Reference proteome</keyword>
<accession>A0A8J7WLY5</accession>
<dbReference type="EMBL" id="JAGSXH010000013">
    <property type="protein sequence ID" value="MBS2962562.1"/>
    <property type="molecule type" value="Genomic_DNA"/>
</dbReference>
<gene>
    <name evidence="1" type="ORF">KGA66_05855</name>
</gene>